<reference evidence="2 4" key="1">
    <citation type="submission" date="2015-07" db="EMBL/GenBank/DDBJ databases">
        <title>Fjat-14205 dsm 2895.</title>
        <authorList>
            <person name="Liu B."/>
            <person name="Wang J."/>
            <person name="Zhu Y."/>
            <person name="Liu G."/>
            <person name="Chen Q."/>
            <person name="Chen Z."/>
            <person name="Lan J."/>
            <person name="Che J."/>
            <person name="Ge C."/>
            <person name="Shi H."/>
            <person name="Pan Z."/>
            <person name="Liu X."/>
        </authorList>
    </citation>
    <scope>NUCLEOTIDE SEQUENCE [LARGE SCALE GENOMIC DNA]</scope>
    <source>
        <strain evidence="2 4">DSM 2895</strain>
    </source>
</reference>
<name>A0A0M0H4P5_ANEMI</name>
<feature type="binding site" evidence="1">
    <location>
        <position position="90"/>
    </location>
    <ligand>
        <name>Mg(2+)</name>
        <dbReference type="ChEBI" id="CHEBI:18420"/>
        <label>2</label>
    </ligand>
</feature>
<dbReference type="Gene3D" id="3.40.190.80">
    <property type="match status" value="1"/>
</dbReference>
<evidence type="ECO:0000313" key="4">
    <source>
        <dbReference type="Proteomes" id="UP000037269"/>
    </source>
</evidence>
<dbReference type="PANTHER" id="PTHR20854">
    <property type="entry name" value="INOSITOL MONOPHOSPHATASE"/>
    <property type="match status" value="1"/>
</dbReference>
<keyword evidence="4" id="KW-1185">Reference proteome</keyword>
<dbReference type="AlphaFoldDB" id="A0A0M0H4P5"/>
<dbReference type="STRING" id="47500.AF333_15690"/>
<dbReference type="PANTHER" id="PTHR20854:SF4">
    <property type="entry name" value="INOSITOL-1-MONOPHOSPHATASE-RELATED"/>
    <property type="match status" value="1"/>
</dbReference>
<dbReference type="InterPro" id="IPR000760">
    <property type="entry name" value="Inositol_monophosphatase-like"/>
</dbReference>
<dbReference type="GO" id="GO:0046872">
    <property type="term" value="F:metal ion binding"/>
    <property type="evidence" value="ECO:0007669"/>
    <property type="project" value="UniProtKB-KW"/>
</dbReference>
<feature type="binding site" evidence="1">
    <location>
        <position position="89"/>
    </location>
    <ligand>
        <name>Mg(2+)</name>
        <dbReference type="ChEBI" id="CHEBI:18420"/>
        <label>1</label>
        <note>catalytic</note>
    </ligand>
</feature>
<evidence type="ECO:0000313" key="2">
    <source>
        <dbReference type="EMBL" id="KON96701.1"/>
    </source>
</evidence>
<dbReference type="PATRIC" id="fig|47500.9.peg.4595"/>
<dbReference type="GO" id="GO:0008934">
    <property type="term" value="F:inositol monophosphate 1-phosphatase activity"/>
    <property type="evidence" value="ECO:0007669"/>
    <property type="project" value="InterPro"/>
</dbReference>
<evidence type="ECO:0000313" key="5">
    <source>
        <dbReference type="Proteomes" id="UP000182836"/>
    </source>
</evidence>
<dbReference type="GO" id="GO:0007165">
    <property type="term" value="P:signal transduction"/>
    <property type="evidence" value="ECO:0007669"/>
    <property type="project" value="TreeGrafter"/>
</dbReference>
<dbReference type="Proteomes" id="UP000182836">
    <property type="component" value="Unassembled WGS sequence"/>
</dbReference>
<dbReference type="OrthoDB" id="9772456at2"/>
<dbReference type="GO" id="GO:0006020">
    <property type="term" value="P:inositol metabolic process"/>
    <property type="evidence" value="ECO:0007669"/>
    <property type="project" value="TreeGrafter"/>
</dbReference>
<feature type="binding site" evidence="1">
    <location>
        <position position="87"/>
    </location>
    <ligand>
        <name>Mg(2+)</name>
        <dbReference type="ChEBI" id="CHEBI:18420"/>
        <label>1</label>
        <note>catalytic</note>
    </ligand>
</feature>
<accession>A0A0M0H4P5</accession>
<dbReference type="GeneID" id="42306617"/>
<keyword evidence="1" id="KW-0460">Magnesium</keyword>
<dbReference type="EMBL" id="FNED01000060">
    <property type="protein sequence ID" value="SDK48551.1"/>
    <property type="molecule type" value="Genomic_DNA"/>
</dbReference>
<dbReference type="Pfam" id="PF00459">
    <property type="entry name" value="Inositol_P"/>
    <property type="match status" value="1"/>
</dbReference>
<reference evidence="3 5" key="2">
    <citation type="submission" date="2016-10" db="EMBL/GenBank/DDBJ databases">
        <authorList>
            <person name="de Groot N.N."/>
        </authorList>
    </citation>
    <scope>NUCLEOTIDE SEQUENCE [LARGE SCALE GENOMIC DNA]</scope>
    <source>
        <strain evidence="3 5">DSM 2895</strain>
    </source>
</reference>
<dbReference type="PRINTS" id="PR01959">
    <property type="entry name" value="SBIMPHPHTASE"/>
</dbReference>
<dbReference type="Gene3D" id="3.30.540.10">
    <property type="entry name" value="Fructose-1,6-Bisphosphatase, subunit A, domain 1"/>
    <property type="match status" value="1"/>
</dbReference>
<dbReference type="SUPFAM" id="SSF56655">
    <property type="entry name" value="Carbohydrate phosphatase"/>
    <property type="match status" value="1"/>
</dbReference>
<dbReference type="InterPro" id="IPR022337">
    <property type="entry name" value="Inositol_monophosphatase_SuhB"/>
</dbReference>
<dbReference type="RefSeq" id="WP_043066368.1">
    <property type="nucleotide sequence ID" value="NZ_BJOA01000297.1"/>
</dbReference>
<evidence type="ECO:0000256" key="1">
    <source>
        <dbReference type="PIRSR" id="PIRSR600760-2"/>
    </source>
</evidence>
<sequence length="268" mass="29915">MTSIDVDFCKKLLKAVGTGLNEKCKREERSSSVTDLFNQFELSNDWATNQIKVAMAEKYPNIHWSDSEFETQNQQKVEFQGEYWICDAIDGAVQFLQGIYSYTISLCLVRDGQPALSFVYDPSHDELFHAVAGEGAFLNGKRISVATKEKLEEAIVSTTPPSFPTKEIESTNLTLKGFGQIIPRAFAVRMLGSVSLQLAYTACGRLDGYYEFGDEFYNWIAGALLVQEAGGVVSDREGNSFRWGASGIIASNPVLHQKMKEELHAIYF</sequence>
<proteinExistence type="predicted"/>
<organism evidence="2 4">
    <name type="scientific">Aneurinibacillus migulanus</name>
    <name type="common">Bacillus migulanus</name>
    <dbReference type="NCBI Taxonomy" id="47500"/>
    <lineage>
        <taxon>Bacteria</taxon>
        <taxon>Bacillati</taxon>
        <taxon>Bacillota</taxon>
        <taxon>Bacilli</taxon>
        <taxon>Bacillales</taxon>
        <taxon>Paenibacillaceae</taxon>
        <taxon>Aneurinibacillus group</taxon>
        <taxon>Aneurinibacillus</taxon>
    </lineage>
</organism>
<dbReference type="Proteomes" id="UP000037269">
    <property type="component" value="Unassembled WGS sequence"/>
</dbReference>
<comment type="cofactor">
    <cofactor evidence="1">
        <name>Mg(2+)</name>
        <dbReference type="ChEBI" id="CHEBI:18420"/>
    </cofactor>
</comment>
<dbReference type="PRINTS" id="PR00377">
    <property type="entry name" value="IMPHPHTASES"/>
</dbReference>
<evidence type="ECO:0000313" key="3">
    <source>
        <dbReference type="EMBL" id="SDK48551.1"/>
    </source>
</evidence>
<protein>
    <submittedName>
        <fullName evidence="3">Myo-inositol-1(Or 4)-monophosphatase</fullName>
    </submittedName>
</protein>
<gene>
    <name evidence="2" type="ORF">AF333_15690</name>
    <name evidence="3" type="ORF">SAMN04487909_1606</name>
</gene>
<keyword evidence="1" id="KW-0479">Metal-binding</keyword>
<dbReference type="EMBL" id="LGUG01000004">
    <property type="protein sequence ID" value="KON96701.1"/>
    <property type="molecule type" value="Genomic_DNA"/>
</dbReference>